<protein>
    <submittedName>
        <fullName evidence="2">Uncharacterized protein</fullName>
    </submittedName>
</protein>
<reference evidence="2" key="1">
    <citation type="journal article" date="2012" name="PLoS ONE">
        <title>Gene sets for utilization of primary and secondary nutrition supplies in the distal gut of endangered iberian lynx.</title>
        <authorList>
            <person name="Alcaide M."/>
            <person name="Messina E."/>
            <person name="Richter M."/>
            <person name="Bargiela R."/>
            <person name="Peplies J."/>
            <person name="Huws S.A."/>
            <person name="Newbold C.J."/>
            <person name="Golyshin P.N."/>
            <person name="Simon M.A."/>
            <person name="Lopez G."/>
            <person name="Yakimov M.M."/>
            <person name="Ferrer M."/>
        </authorList>
    </citation>
    <scope>NUCLEOTIDE SEQUENCE</scope>
</reference>
<name>J9GGL9_9ZZZZ</name>
<gene>
    <name evidence="2" type="ORF">EVA_13375</name>
</gene>
<feature type="compositionally biased region" description="Polar residues" evidence="1">
    <location>
        <begin position="55"/>
        <end position="65"/>
    </location>
</feature>
<dbReference type="AlphaFoldDB" id="J9GGL9"/>
<comment type="caution">
    <text evidence="2">The sequence shown here is derived from an EMBL/GenBank/DDBJ whole genome shotgun (WGS) entry which is preliminary data.</text>
</comment>
<sequence>MRCSSTGKSTSSRVGISMTVPFRALFSRLSHLGRVTTGASSPSKPLNLTEERLFSRTSITSPGLT</sequence>
<organism evidence="2">
    <name type="scientific">gut metagenome</name>
    <dbReference type="NCBI Taxonomy" id="749906"/>
    <lineage>
        <taxon>unclassified sequences</taxon>
        <taxon>metagenomes</taxon>
        <taxon>organismal metagenomes</taxon>
    </lineage>
</organism>
<feature type="region of interest" description="Disordered" evidence="1">
    <location>
        <begin position="35"/>
        <end position="65"/>
    </location>
</feature>
<dbReference type="EMBL" id="AMCI01004224">
    <property type="protein sequence ID" value="EJW98519.1"/>
    <property type="molecule type" value="Genomic_DNA"/>
</dbReference>
<evidence type="ECO:0000256" key="1">
    <source>
        <dbReference type="SAM" id="MobiDB-lite"/>
    </source>
</evidence>
<accession>J9GGL9</accession>
<evidence type="ECO:0000313" key="2">
    <source>
        <dbReference type="EMBL" id="EJW98519.1"/>
    </source>
</evidence>
<feature type="compositionally biased region" description="Polar residues" evidence="1">
    <location>
        <begin position="37"/>
        <end position="46"/>
    </location>
</feature>
<proteinExistence type="predicted"/>